<organism evidence="1 2">
    <name type="scientific">Asanoa hainanensis</name>
    <dbReference type="NCBI Taxonomy" id="560556"/>
    <lineage>
        <taxon>Bacteria</taxon>
        <taxon>Bacillati</taxon>
        <taxon>Actinomycetota</taxon>
        <taxon>Actinomycetes</taxon>
        <taxon>Micromonosporales</taxon>
        <taxon>Micromonosporaceae</taxon>
        <taxon>Asanoa</taxon>
    </lineage>
</organism>
<sequence>MNSLPAGPGAAPNLAELSRAECLRLLATGSVGRVVFTESALPAAHPVNYLLDGEEVVFRTGGGGKLAAATMRNVVAFQVDDIRAESASGWSVLGVGEAYEVVDAVRLRSLGSRLPRPWVGSAANGHTIAIPLRRLTGRRLGIGEPPRRPPP</sequence>
<dbReference type="OrthoDB" id="3212118at2"/>
<dbReference type="Proteomes" id="UP000198362">
    <property type="component" value="Unassembled WGS sequence"/>
</dbReference>
<dbReference type="InterPro" id="IPR024747">
    <property type="entry name" value="Pyridox_Oxase-rel"/>
</dbReference>
<proteinExistence type="predicted"/>
<dbReference type="Pfam" id="PF12900">
    <property type="entry name" value="Pyridox_ox_2"/>
    <property type="match status" value="1"/>
</dbReference>
<dbReference type="RefSeq" id="WP_089253388.1">
    <property type="nucleotide sequence ID" value="NZ_FZPH01000012.1"/>
</dbReference>
<dbReference type="Gene3D" id="2.30.110.10">
    <property type="entry name" value="Electron Transport, Fmn-binding Protein, Chain A"/>
    <property type="match status" value="1"/>
</dbReference>
<dbReference type="SUPFAM" id="SSF50475">
    <property type="entry name" value="FMN-binding split barrel"/>
    <property type="match status" value="1"/>
</dbReference>
<dbReference type="AlphaFoldDB" id="A0A239P189"/>
<evidence type="ECO:0000313" key="2">
    <source>
        <dbReference type="Proteomes" id="UP000198362"/>
    </source>
</evidence>
<gene>
    <name evidence="1" type="ORF">SAMN05421812_112227</name>
</gene>
<reference evidence="1 2" key="1">
    <citation type="submission" date="2017-06" db="EMBL/GenBank/DDBJ databases">
        <authorList>
            <person name="Kim H.J."/>
            <person name="Triplett B.A."/>
        </authorList>
    </citation>
    <scope>NUCLEOTIDE SEQUENCE [LARGE SCALE GENOMIC DNA]</scope>
    <source>
        <strain evidence="1 2">CGMCC 4.5593</strain>
    </source>
</reference>
<protein>
    <submittedName>
        <fullName evidence="1">Pyridoxamine 5'-phosphate oxidase</fullName>
    </submittedName>
</protein>
<accession>A0A239P189</accession>
<dbReference type="InterPro" id="IPR012349">
    <property type="entry name" value="Split_barrel_FMN-bd"/>
</dbReference>
<keyword evidence="2" id="KW-1185">Reference proteome</keyword>
<name>A0A239P189_9ACTN</name>
<evidence type="ECO:0000313" key="1">
    <source>
        <dbReference type="EMBL" id="SNT60866.1"/>
    </source>
</evidence>
<dbReference type="EMBL" id="FZPH01000012">
    <property type="protein sequence ID" value="SNT60866.1"/>
    <property type="molecule type" value="Genomic_DNA"/>
</dbReference>